<dbReference type="RefSeq" id="WP_014124794.1">
    <property type="nucleotide sequence ID" value="NZ_BDEC01000020.1"/>
</dbReference>
<dbReference type="Pfam" id="PF07992">
    <property type="entry name" value="Pyr_redox_2"/>
    <property type="match status" value="1"/>
</dbReference>
<dbReference type="SUPFAM" id="SSF55424">
    <property type="entry name" value="FAD/NAD-linked reductases, dimerisation (C-terminal) domain"/>
    <property type="match status" value="1"/>
</dbReference>
<keyword evidence="5" id="KW-1185">Reference proteome</keyword>
<dbReference type="EMBL" id="BDEC01000020">
    <property type="protein sequence ID" value="GBD67769.1"/>
    <property type="molecule type" value="Genomic_DNA"/>
</dbReference>
<evidence type="ECO:0000256" key="1">
    <source>
        <dbReference type="ARBA" id="ARBA00022630"/>
    </source>
</evidence>
<dbReference type="GO" id="GO:0005737">
    <property type="term" value="C:cytoplasm"/>
    <property type="evidence" value="ECO:0007669"/>
    <property type="project" value="TreeGrafter"/>
</dbReference>
<dbReference type="Gene3D" id="3.50.50.60">
    <property type="entry name" value="FAD/NAD(P)-binding domain"/>
    <property type="match status" value="2"/>
</dbReference>
<accession>A0A2H6CZL3</accession>
<reference evidence="4 5" key="1">
    <citation type="submission" date="2016-05" db="EMBL/GenBank/DDBJ databases">
        <title>Whole genome sequencing of Tetragenococcus halophilus subsp. halophilus NISL 7118.</title>
        <authorList>
            <person name="Shiwa Y."/>
            <person name="Nishimura I."/>
            <person name="Yoshikawa H."/>
            <person name="Koyama Y."/>
            <person name="Oguma T."/>
        </authorList>
    </citation>
    <scope>NUCLEOTIDE SEQUENCE [LARGE SCALE GENOMIC DNA]</scope>
    <source>
        <strain evidence="4 5">NISL 7118</strain>
    </source>
</reference>
<dbReference type="InterPro" id="IPR050446">
    <property type="entry name" value="FAD-oxidoreductase/Apoptosis"/>
</dbReference>
<comment type="caution">
    <text evidence="4">The sequence shown here is derived from an EMBL/GenBank/DDBJ whole genome shotgun (WGS) entry which is preliminary data.</text>
</comment>
<organism evidence="4 5">
    <name type="scientific">Tetragenococcus halophilus subsp. halophilus</name>
    <dbReference type="NCBI Taxonomy" id="1513897"/>
    <lineage>
        <taxon>Bacteria</taxon>
        <taxon>Bacillati</taxon>
        <taxon>Bacillota</taxon>
        <taxon>Bacilli</taxon>
        <taxon>Lactobacillales</taxon>
        <taxon>Enterococcaceae</taxon>
        <taxon>Tetragenococcus</taxon>
    </lineage>
</organism>
<dbReference type="InterPro" id="IPR036188">
    <property type="entry name" value="FAD/NAD-bd_sf"/>
</dbReference>
<dbReference type="GO" id="GO:0071949">
    <property type="term" value="F:FAD binding"/>
    <property type="evidence" value="ECO:0007669"/>
    <property type="project" value="TreeGrafter"/>
</dbReference>
<dbReference type="Gene3D" id="3.30.390.30">
    <property type="match status" value="1"/>
</dbReference>
<dbReference type="InterPro" id="IPR023753">
    <property type="entry name" value="FAD/NAD-binding_dom"/>
</dbReference>
<evidence type="ECO:0000313" key="5">
    <source>
        <dbReference type="Proteomes" id="UP000236214"/>
    </source>
</evidence>
<dbReference type="InterPro" id="IPR016156">
    <property type="entry name" value="FAD/NAD-linked_Rdtase_dimer_sf"/>
</dbReference>
<gene>
    <name evidence="4" type="ORF">TEHN7118_0575</name>
</gene>
<dbReference type="AlphaFoldDB" id="A0A2H6CZL3"/>
<dbReference type="Proteomes" id="UP000236214">
    <property type="component" value="Unassembled WGS sequence"/>
</dbReference>
<dbReference type="SUPFAM" id="SSF51905">
    <property type="entry name" value="FAD/NAD(P)-binding domain"/>
    <property type="match status" value="2"/>
</dbReference>
<dbReference type="PANTHER" id="PTHR43557">
    <property type="entry name" value="APOPTOSIS-INDUCING FACTOR 1"/>
    <property type="match status" value="1"/>
</dbReference>
<sequence>MSQLQNNNSYEYVIVGGGMVAGYAVKGIRQEDTDGSILLVSKDADVPYERPALSKKLWLDDEFTEEDIRVGAEDYPNVSFKFNTTVNKIDRENKSIQLGDDSVVYYNKLLLATGGEPLTIDGADDNHVIVFRDWSDYRKLRQFSGNNRHVILIGGGYIGSEIAAALAQNDTQVTMVYLENTLGENQFPEEITAEYEGTFKKNGVELISGKKAESYQRDGEQLVVTLDDGSQIKGDTIVVGLGVSPRIELAKASRLKLDGDGVEVDEYLQTSDSAIWSAGDIAYYPDKILGYQRIEHVDHARNSGEQVGRNMAGAHEAYTHTPYFYSNIFNISWQAIGTMDPTLPQIFDKRENGTIVYFLKDDQLVGVLVWNVNVDLDDVRNLLANPPADNDQLLGSIKEKA</sequence>
<keyword evidence="2" id="KW-0274">FAD</keyword>
<dbReference type="PANTHER" id="PTHR43557:SF4">
    <property type="entry name" value="APOPTOSIS-INDUCING FACTOR 1, MITOCHONDRIAL"/>
    <property type="match status" value="1"/>
</dbReference>
<protein>
    <submittedName>
        <fullName evidence="4">Putative oxidoreductase</fullName>
    </submittedName>
</protein>
<dbReference type="PRINTS" id="PR00368">
    <property type="entry name" value="FADPNR"/>
</dbReference>
<keyword evidence="1" id="KW-0285">Flavoprotein</keyword>
<evidence type="ECO:0000256" key="2">
    <source>
        <dbReference type="ARBA" id="ARBA00022827"/>
    </source>
</evidence>
<evidence type="ECO:0000313" key="4">
    <source>
        <dbReference type="EMBL" id="GBD67769.1"/>
    </source>
</evidence>
<dbReference type="GO" id="GO:0016174">
    <property type="term" value="F:NAD(P)H oxidase H2O2-forming activity"/>
    <property type="evidence" value="ECO:0007669"/>
    <property type="project" value="TreeGrafter"/>
</dbReference>
<evidence type="ECO:0000256" key="3">
    <source>
        <dbReference type="ARBA" id="ARBA00023002"/>
    </source>
</evidence>
<proteinExistence type="predicted"/>
<keyword evidence="3" id="KW-0560">Oxidoreductase</keyword>
<dbReference type="GO" id="GO:0033108">
    <property type="term" value="P:mitochondrial respiratory chain complex assembly"/>
    <property type="evidence" value="ECO:0007669"/>
    <property type="project" value="TreeGrafter"/>
</dbReference>
<dbReference type="GO" id="GO:0012501">
    <property type="term" value="P:programmed cell death"/>
    <property type="evidence" value="ECO:0007669"/>
    <property type="project" value="TreeGrafter"/>
</dbReference>
<name>A0A2H6CZL3_TETHA</name>